<dbReference type="GO" id="GO:0009253">
    <property type="term" value="P:peptidoglycan catabolic process"/>
    <property type="evidence" value="ECO:0007669"/>
    <property type="project" value="UniProtKB-UniRule"/>
</dbReference>
<dbReference type="OrthoDB" id="18172at10239"/>
<feature type="active site" description="Proton donor/acceptor" evidence="10">
    <location>
        <position position="15"/>
    </location>
</feature>
<evidence type="ECO:0000256" key="2">
    <source>
        <dbReference type="ARBA" id="ARBA00022529"/>
    </source>
</evidence>
<feature type="active site" description="Proton donor/acceptor" evidence="10">
    <location>
        <position position="24"/>
    </location>
</feature>
<evidence type="ECO:0000256" key="6">
    <source>
        <dbReference type="ARBA" id="ARBA00022852"/>
    </source>
</evidence>
<evidence type="ECO:0000256" key="4">
    <source>
        <dbReference type="ARBA" id="ARBA00022638"/>
    </source>
</evidence>
<dbReference type="Proteomes" id="UP000030203">
    <property type="component" value="Segment"/>
</dbReference>
<comment type="function">
    <text evidence="10">Endolysin with lysozyme activity that degrades host peptidoglycans and participates with the holin and spanin proteins in the sequential events which lead to the programmed host cell lysis releasing the mature viral particles. Once the holin has permeabilized the host cell membrane, the endolysin can reach the periplasm and break down the peptidoglycan layer.</text>
</comment>
<sequence>MQLSSKGLEAIKFFEGLRLEAYKDSAGIPTIGYGTIRINGRPVTMGMKITAEQAEQYLLADVENYVGAVNKAIKVPTTQNEFDALVVETYNIGIGAMQDSTFIKRHNAGNKVGCAEAMQWWNKVTVNGKKVTSKGLQNRRRMEAKIYLDAVYPK</sequence>
<dbReference type="SUPFAM" id="SSF53955">
    <property type="entry name" value="Lysozyme-like"/>
    <property type="match status" value="1"/>
</dbReference>
<dbReference type="Pfam" id="PF00959">
    <property type="entry name" value="Phage_lysozyme"/>
    <property type="match status" value="1"/>
</dbReference>
<evidence type="ECO:0000256" key="3">
    <source>
        <dbReference type="ARBA" id="ARBA00022612"/>
    </source>
</evidence>
<dbReference type="GO" id="GO:0044659">
    <property type="term" value="P:viral release from host cell by cytolysis"/>
    <property type="evidence" value="ECO:0007669"/>
    <property type="project" value="UniProtKB-UniRule"/>
</dbReference>
<dbReference type="HAMAP" id="MF_04110">
    <property type="entry name" value="ENDOLYSIN_T4"/>
    <property type="match status" value="1"/>
</dbReference>
<dbReference type="GO" id="GO:0003796">
    <property type="term" value="F:lysozyme activity"/>
    <property type="evidence" value="ECO:0007669"/>
    <property type="project" value="UniProtKB-UniRule"/>
</dbReference>
<organism evidence="12 13">
    <name type="scientific">Citrobacter phage Moogle</name>
    <dbReference type="NCBI Taxonomy" id="1540094"/>
    <lineage>
        <taxon>Viruses</taxon>
        <taxon>Duplodnaviria</taxon>
        <taxon>Heunggongvirae</taxon>
        <taxon>Uroviricota</taxon>
        <taxon>Caudoviricetes</taxon>
        <taxon>Andersonviridae</taxon>
        <taxon>Ounavirinae</taxon>
        <taxon>Mooglevirus</taxon>
        <taxon>Mooglevirus moogle</taxon>
    </lineage>
</organism>
<dbReference type="CDD" id="cd00737">
    <property type="entry name" value="lyz_endolysin_autolysin"/>
    <property type="match status" value="1"/>
</dbReference>
<keyword evidence="9 10" id="KW-0326">Glycosidase</keyword>
<accession>A0A0A0RVT4</accession>
<protein>
    <recommendedName>
        <fullName evidence="10">Endolysin</fullName>
        <ecNumber evidence="10">3.2.1.17</ecNumber>
    </recommendedName>
    <alternativeName>
        <fullName evidence="10">Lysis protein</fullName>
    </alternativeName>
    <alternativeName>
        <fullName evidence="10">Lysozyme</fullName>
    </alternativeName>
    <alternativeName>
        <fullName evidence="10">Muramidase</fullName>
    </alternativeName>
</protein>
<dbReference type="RefSeq" id="YP_009145734.1">
    <property type="nucleotide sequence ID" value="NC_027293.1"/>
</dbReference>
<comment type="catalytic activity">
    <reaction evidence="1 10 11">
        <text>Hydrolysis of (1-&gt;4)-beta-linkages between N-acetylmuramic acid and N-acetyl-D-glucosamine residues in a peptidoglycan and between N-acetyl-D-glucosamine residues in chitodextrins.</text>
        <dbReference type="EC" id="3.2.1.17"/>
    </reaction>
</comment>
<dbReference type="KEGG" id="vg:24574031"/>
<keyword evidence="2 10" id="KW-0929">Antimicrobial</keyword>
<dbReference type="EC" id="3.2.1.17" evidence="10"/>
<dbReference type="PANTHER" id="PTHR38107">
    <property type="match status" value="1"/>
</dbReference>
<keyword evidence="6 10" id="KW-0204">Cytolysis</keyword>
<reference evidence="12 13" key="1">
    <citation type="journal article" date="2015" name="Genome Announc.">
        <title>Complete Genome Sequence of Citrobacter freundii Myophage Moogle.</title>
        <authorList>
            <person name="Nguyen Q.T."/>
            <person name="Luna A.J."/>
            <person name="Hernandez A.C."/>
            <person name="Kuty Everett G.F."/>
        </authorList>
    </citation>
    <scope>NUCLEOTIDE SEQUENCE [LARGE SCALE GENOMIC DNA]</scope>
</reference>
<keyword evidence="13" id="KW-1185">Reference proteome</keyword>
<evidence type="ECO:0000256" key="9">
    <source>
        <dbReference type="ARBA" id="ARBA00023295"/>
    </source>
</evidence>
<keyword evidence="8 10" id="KW-1035">Host cytoplasm</keyword>
<dbReference type="InterPro" id="IPR051018">
    <property type="entry name" value="Bacteriophage_GH24"/>
</dbReference>
<evidence type="ECO:0000256" key="10">
    <source>
        <dbReference type="HAMAP-Rule" id="MF_04110"/>
    </source>
</evidence>
<dbReference type="SMR" id="A0A0A0RVT4"/>
<comment type="subcellular location">
    <subcellularLocation>
        <location evidence="10">Host cytoplasm</location>
    </subcellularLocation>
    <text evidence="10">The endolysin is cytoplasmic, but can reach the periplasmic space with the help of the holins which disrupt the host cell membrane.</text>
</comment>
<evidence type="ECO:0000256" key="8">
    <source>
        <dbReference type="ARBA" id="ARBA00023200"/>
    </source>
</evidence>
<evidence type="ECO:0000256" key="1">
    <source>
        <dbReference type="ARBA" id="ARBA00000632"/>
    </source>
</evidence>
<gene>
    <name evidence="12" type="ORF">CPT_Moogle91</name>
</gene>
<evidence type="ECO:0000256" key="5">
    <source>
        <dbReference type="ARBA" id="ARBA00022801"/>
    </source>
</evidence>
<dbReference type="InterPro" id="IPR033907">
    <property type="entry name" value="Endolysin_autolysin"/>
</dbReference>
<proteinExistence type="inferred from homology"/>
<dbReference type="InterPro" id="IPR002196">
    <property type="entry name" value="Glyco_hydro_24"/>
</dbReference>
<keyword evidence="3 10" id="KW-1188">Viral release from host cell</keyword>
<evidence type="ECO:0000256" key="7">
    <source>
        <dbReference type="ARBA" id="ARBA00023142"/>
    </source>
</evidence>
<comment type="similarity">
    <text evidence="10 11">Belongs to the glycosyl hydrolase 24 family.</text>
</comment>
<dbReference type="PANTHER" id="PTHR38107:SF3">
    <property type="entry name" value="LYSOZYME RRRD-RELATED"/>
    <property type="match status" value="1"/>
</dbReference>
<keyword evidence="7 10" id="KW-0578">Host cell lysis by virus</keyword>
<dbReference type="InterPro" id="IPR023347">
    <property type="entry name" value="Lysozyme_dom_sf"/>
</dbReference>
<dbReference type="Gene3D" id="1.10.530.40">
    <property type="match status" value="1"/>
</dbReference>
<keyword evidence="5 10" id="KW-0378">Hydrolase</keyword>
<name>A0A0A0RVT4_9CAUD</name>
<evidence type="ECO:0000313" key="12">
    <source>
        <dbReference type="EMBL" id="AIW03828.1"/>
    </source>
</evidence>
<evidence type="ECO:0000256" key="11">
    <source>
        <dbReference type="RuleBase" id="RU003788"/>
    </source>
</evidence>
<dbReference type="GeneID" id="24574031"/>
<dbReference type="InterPro" id="IPR023346">
    <property type="entry name" value="Lysozyme-like_dom_sf"/>
</dbReference>
<dbReference type="GO" id="GO:0030430">
    <property type="term" value="C:host cell cytoplasm"/>
    <property type="evidence" value="ECO:0007669"/>
    <property type="project" value="UniProtKB-SubCell"/>
</dbReference>
<dbReference type="GO" id="GO:0042742">
    <property type="term" value="P:defense response to bacterium"/>
    <property type="evidence" value="ECO:0007669"/>
    <property type="project" value="UniProtKB-KW"/>
</dbReference>
<evidence type="ECO:0000313" key="13">
    <source>
        <dbReference type="Proteomes" id="UP000030203"/>
    </source>
</evidence>
<dbReference type="EMBL" id="KM236239">
    <property type="protein sequence ID" value="AIW03828.1"/>
    <property type="molecule type" value="Genomic_DNA"/>
</dbReference>
<dbReference type="InterPro" id="IPR034690">
    <property type="entry name" value="Endolysin_T4_type"/>
</dbReference>
<dbReference type="GO" id="GO:0016998">
    <property type="term" value="P:cell wall macromolecule catabolic process"/>
    <property type="evidence" value="ECO:0007669"/>
    <property type="project" value="InterPro"/>
</dbReference>
<keyword evidence="4 10" id="KW-0081">Bacteriolytic enzyme</keyword>